<evidence type="ECO:0000256" key="2">
    <source>
        <dbReference type="ARBA" id="ARBA00022801"/>
    </source>
</evidence>
<name>A0ABP8JD22_9MICO</name>
<dbReference type="Gene3D" id="3.40.50.1010">
    <property type="entry name" value="5'-nuclease"/>
    <property type="match status" value="1"/>
</dbReference>
<dbReference type="EMBL" id="BAABGL010000006">
    <property type="protein sequence ID" value="GAA4388832.1"/>
    <property type="molecule type" value="Genomic_DNA"/>
</dbReference>
<evidence type="ECO:0000256" key="6">
    <source>
        <dbReference type="ARBA" id="ARBA00050026"/>
    </source>
</evidence>
<dbReference type="InterPro" id="IPR036397">
    <property type="entry name" value="RNaseH_sf"/>
</dbReference>
<dbReference type="CDD" id="cd09859">
    <property type="entry name" value="PIN_53EXO"/>
    <property type="match status" value="1"/>
</dbReference>
<dbReference type="InterPro" id="IPR008918">
    <property type="entry name" value="HhH2"/>
</dbReference>
<dbReference type="Proteomes" id="UP001500642">
    <property type="component" value="Unassembled WGS sequence"/>
</dbReference>
<dbReference type="SUPFAM" id="SSF88723">
    <property type="entry name" value="PIN domain-like"/>
    <property type="match status" value="1"/>
</dbReference>
<dbReference type="Gene3D" id="3.30.420.10">
    <property type="entry name" value="Ribonuclease H-like superfamily/Ribonuclease H"/>
    <property type="match status" value="1"/>
</dbReference>
<dbReference type="InterPro" id="IPR013520">
    <property type="entry name" value="Ribonucl_H"/>
</dbReference>
<reference evidence="10" key="1">
    <citation type="journal article" date="2019" name="Int. J. Syst. Evol. Microbiol.">
        <title>The Global Catalogue of Microorganisms (GCM) 10K type strain sequencing project: providing services to taxonomists for standard genome sequencing and annotation.</title>
        <authorList>
            <consortium name="The Broad Institute Genomics Platform"/>
            <consortium name="The Broad Institute Genome Sequencing Center for Infectious Disease"/>
            <person name="Wu L."/>
            <person name="Ma J."/>
        </authorList>
    </citation>
    <scope>NUCLEOTIDE SEQUENCE [LARGE SCALE GENOMIC DNA]</scope>
    <source>
        <strain evidence="10">JCM 17808</strain>
    </source>
</reference>
<evidence type="ECO:0000313" key="9">
    <source>
        <dbReference type="EMBL" id="GAA4388832.1"/>
    </source>
</evidence>
<dbReference type="PANTHER" id="PTHR42646:SF2">
    <property type="entry name" value="5'-3' EXONUCLEASE FAMILY PROTEIN"/>
    <property type="match status" value="1"/>
</dbReference>
<proteinExistence type="predicted"/>
<gene>
    <name evidence="9" type="ORF">GCM10023167_13970</name>
</gene>
<dbReference type="InterPro" id="IPR002421">
    <property type="entry name" value="5-3_exonuclease"/>
</dbReference>
<comment type="caution">
    <text evidence="9">The sequence shown here is derived from an EMBL/GenBank/DDBJ whole genome shotgun (WGS) entry which is preliminary data.</text>
</comment>
<feature type="domain" description="5'-3' exonuclease" evidence="7">
    <location>
        <begin position="3"/>
        <end position="274"/>
    </location>
</feature>
<evidence type="ECO:0000256" key="1">
    <source>
        <dbReference type="ARBA" id="ARBA00022722"/>
    </source>
</evidence>
<dbReference type="SUPFAM" id="SSF53098">
    <property type="entry name" value="Ribonuclease H-like"/>
    <property type="match status" value="1"/>
</dbReference>
<dbReference type="NCBIfam" id="NF005927">
    <property type="entry name" value="PRK07942.1"/>
    <property type="match status" value="1"/>
</dbReference>
<keyword evidence="3" id="KW-0269">Exonuclease</keyword>
<evidence type="ECO:0000256" key="5">
    <source>
        <dbReference type="ARBA" id="ARBA00049957"/>
    </source>
</evidence>
<dbReference type="Gene3D" id="1.10.150.20">
    <property type="entry name" value="5' to 3' exonuclease, C-terminal subdomain"/>
    <property type="match status" value="1"/>
</dbReference>
<accession>A0ABP8JD22</accession>
<keyword evidence="10" id="KW-1185">Reference proteome</keyword>
<dbReference type="RefSeq" id="WP_295687291.1">
    <property type="nucleotide sequence ID" value="NZ_BAABGL010000006.1"/>
</dbReference>
<dbReference type="InterPro" id="IPR029060">
    <property type="entry name" value="PIN-like_dom_sf"/>
</dbReference>
<dbReference type="InterPro" id="IPR020045">
    <property type="entry name" value="DNA_polI_H3TH"/>
</dbReference>
<dbReference type="PANTHER" id="PTHR42646">
    <property type="entry name" value="FLAP ENDONUCLEASE XNI"/>
    <property type="match status" value="1"/>
</dbReference>
<dbReference type="InterPro" id="IPR038969">
    <property type="entry name" value="FEN"/>
</dbReference>
<keyword evidence="4" id="KW-0238">DNA-binding</keyword>
<dbReference type="SMART" id="SM00475">
    <property type="entry name" value="53EXOc"/>
    <property type="match status" value="1"/>
</dbReference>
<dbReference type="Pfam" id="PF02739">
    <property type="entry name" value="5_3_exonuc_N"/>
    <property type="match status" value="1"/>
</dbReference>
<evidence type="ECO:0000259" key="7">
    <source>
        <dbReference type="SMART" id="SM00475"/>
    </source>
</evidence>
<evidence type="ECO:0000259" key="8">
    <source>
        <dbReference type="SMART" id="SM00479"/>
    </source>
</evidence>
<dbReference type="Pfam" id="PF00929">
    <property type="entry name" value="RNase_T"/>
    <property type="match status" value="1"/>
</dbReference>
<dbReference type="SUPFAM" id="SSF47807">
    <property type="entry name" value="5' to 3' exonuclease, C-terminal subdomain"/>
    <property type="match status" value="1"/>
</dbReference>
<keyword evidence="1" id="KW-0540">Nuclease</keyword>
<comment type="function">
    <text evidence="5">5'-3' exonuclease acting preferentially on double-stranded DNA.</text>
</comment>
<sequence length="566" mass="59144">MTQPLVVLDTPTLYYRAFHALPDSLRDPAGMPINAARGMTQTLASLVELTGSTRIVAAMDADWRPAFRTAVVPEYKAQRVTDDAAGTETPPDLAVQLPLITALLAAAGIPVAEVPGTEADDVIASIAAAAHESVVIVSSDRDLLSLLAPGRDLVVMRPKKAGVWDTLRIADLPGSYGVVDGAQYRALAALRGDPSDGLVGVPGIGEKTAAALLSGYGDLPGIFAAAEAGERAHGLSPRRAAAILEHRAAVEANHTVMTCREDLPVAGFVEAAGGDPDPVALRELAARHGLTQSAERLLAALGAPPADVAPPAGVPAAAHTGEQSAGEVWTEAPLWGFDLETTGTDPHTARIVSAALVRFAGGDPVERLTWLVDPGVEIPAASVRIHGITPEHVRAHGRPVAEAVPEILAKVAAIRGAGGMLVGHNVVYDLTILQYEAERAGAEPDARAVCPPVIDTFVLDKRAQQFRRGPRTLTAVSQNWGVELSQAHEALADAEAAVRIALAIAAVHPDIAAHSPAALHAAQIGWKREQAASFQEYLRGRGRPNAVVDPSWPFEPRRGPAPRPGV</sequence>
<dbReference type="InterPro" id="IPR020046">
    <property type="entry name" value="5-3_exonucl_a-hlix_arch_N"/>
</dbReference>
<dbReference type="InterPro" id="IPR036279">
    <property type="entry name" value="5-3_exonuclease_C_sf"/>
</dbReference>
<dbReference type="CDD" id="cd09898">
    <property type="entry name" value="H3TH_53EXO"/>
    <property type="match status" value="1"/>
</dbReference>
<organism evidence="9 10">
    <name type="scientific">Brevibacterium pityocampae</name>
    <dbReference type="NCBI Taxonomy" id="506594"/>
    <lineage>
        <taxon>Bacteria</taxon>
        <taxon>Bacillati</taxon>
        <taxon>Actinomycetota</taxon>
        <taxon>Actinomycetes</taxon>
        <taxon>Micrococcales</taxon>
        <taxon>Brevibacteriaceae</taxon>
        <taxon>Brevibacterium</taxon>
    </lineage>
</organism>
<feature type="domain" description="Exonuclease" evidence="8">
    <location>
        <begin position="333"/>
        <end position="510"/>
    </location>
</feature>
<dbReference type="Pfam" id="PF01367">
    <property type="entry name" value="5_3_exonuc"/>
    <property type="match status" value="1"/>
</dbReference>
<dbReference type="InterPro" id="IPR012337">
    <property type="entry name" value="RNaseH-like_sf"/>
</dbReference>
<protein>
    <recommendedName>
        <fullName evidence="6">5'-3' exonuclease</fullName>
    </recommendedName>
</protein>
<evidence type="ECO:0000256" key="4">
    <source>
        <dbReference type="ARBA" id="ARBA00023125"/>
    </source>
</evidence>
<evidence type="ECO:0000256" key="3">
    <source>
        <dbReference type="ARBA" id="ARBA00022839"/>
    </source>
</evidence>
<evidence type="ECO:0000313" key="10">
    <source>
        <dbReference type="Proteomes" id="UP001500642"/>
    </source>
</evidence>
<keyword evidence="2" id="KW-0378">Hydrolase</keyword>
<dbReference type="SMART" id="SM00479">
    <property type="entry name" value="EXOIII"/>
    <property type="match status" value="1"/>
</dbReference>
<dbReference type="SMART" id="SM00279">
    <property type="entry name" value="HhH2"/>
    <property type="match status" value="1"/>
</dbReference>
<dbReference type="CDD" id="cd06127">
    <property type="entry name" value="DEDDh"/>
    <property type="match status" value="1"/>
</dbReference>